<dbReference type="VEuPathDB" id="PlasmoDB:PVPAM_000026800"/>
<evidence type="ECO:0000313" key="1">
    <source>
        <dbReference type="EMBL" id="VUZ99402.1"/>
    </source>
</evidence>
<organism evidence="1">
    <name type="scientific">Plasmodium vivax</name>
    <name type="common">malaria parasite P. vivax</name>
    <dbReference type="NCBI Taxonomy" id="5855"/>
    <lineage>
        <taxon>Eukaryota</taxon>
        <taxon>Sar</taxon>
        <taxon>Alveolata</taxon>
        <taxon>Apicomplexa</taxon>
        <taxon>Aconoidasida</taxon>
        <taxon>Haemosporida</taxon>
        <taxon>Plasmodiidae</taxon>
        <taxon>Plasmodium</taxon>
        <taxon>Plasmodium (Plasmodium)</taxon>
    </lineage>
</organism>
<dbReference type="Proteomes" id="UP000220605">
    <property type="component" value="Unassembled WGS sequence"/>
</dbReference>
<dbReference type="EMBL" id="FLZR02000002">
    <property type="protein sequence ID" value="VUZ99402.1"/>
    <property type="molecule type" value="Genomic_DNA"/>
</dbReference>
<sequence>MSQFSKEISEWKENVRFYYDIWKLYEEFNQSADNHEKNSEIFNKCKEHARIENNGEETYNELCMKLLKNILILFTRYSNDKEIYSKRCKDLYNWLYHKTKPYKLTENIVPSIFNYSKSLIQETDKQYICPYLLYNKDHYKYEKIIELNIFEDNVETLIDILKDRNSDQYCPCIKYVNNCVKTYKNLDNNYCTPANIQKLDNDEFCKELNKFPTYYGYLTDVPSIMNEIPSLSSDIDKYTNECLSDNSINQLVSTSDKSLGNSTSVAASTVVGAMVGIPPFLALMYKFTPVGQLFRSRYYKGKAHNIGLNELFYPTSENMNYSSYHTGYNVLYGPGTN</sequence>
<name>A0A565A3N7_PLAVI</name>
<dbReference type="VEuPathDB" id="PlasmoDB:PVP01_0001170"/>
<dbReference type="VEuPathDB" id="PlasmoDB:PVW1_100021700"/>
<dbReference type="AlphaFoldDB" id="A0A565A3N7"/>
<proteinExistence type="predicted"/>
<protein>
    <submittedName>
        <fullName evidence="1">VIR protein</fullName>
    </submittedName>
</protein>
<accession>A0A565A3N7</accession>
<gene>
    <name evidence="1" type="ORF">PVP01_0001170</name>
</gene>
<reference evidence="1" key="1">
    <citation type="submission" date="2016-07" db="EMBL/GenBank/DDBJ databases">
        <authorList>
            <consortium name="Pathogen Informatics"/>
        </authorList>
    </citation>
    <scope>NUCLEOTIDE SEQUENCE</scope>
</reference>
<dbReference type="OrthoDB" id="10322067at2759"/>